<dbReference type="PANTHER" id="PTHR24305">
    <property type="entry name" value="CYTOCHROME P450"/>
    <property type="match status" value="1"/>
</dbReference>
<evidence type="ECO:0000256" key="4">
    <source>
        <dbReference type="RuleBase" id="RU000461"/>
    </source>
</evidence>
<keyword evidence="4" id="KW-0560">Oxidoreductase</keyword>
<feature type="transmembrane region" description="Helical" evidence="5">
    <location>
        <begin position="25"/>
        <end position="49"/>
    </location>
</feature>
<keyword evidence="3 4" id="KW-0408">Iron</keyword>
<evidence type="ECO:0000256" key="1">
    <source>
        <dbReference type="ARBA" id="ARBA00001971"/>
    </source>
</evidence>
<keyword evidence="3 4" id="KW-0349">Heme</keyword>
<name>A0A7S0LNJ1_9EUKA</name>
<dbReference type="PANTHER" id="PTHR24305:SF166">
    <property type="entry name" value="CYTOCHROME P450 12A4, MITOCHONDRIAL-RELATED"/>
    <property type="match status" value="1"/>
</dbReference>
<reference evidence="6" key="1">
    <citation type="submission" date="2021-01" db="EMBL/GenBank/DDBJ databases">
        <authorList>
            <person name="Corre E."/>
            <person name="Pelletier E."/>
            <person name="Niang G."/>
            <person name="Scheremetjew M."/>
            <person name="Finn R."/>
            <person name="Kale V."/>
            <person name="Holt S."/>
            <person name="Cochrane G."/>
            <person name="Meng A."/>
            <person name="Brown T."/>
            <person name="Cohen L."/>
        </authorList>
    </citation>
    <scope>NUCLEOTIDE SEQUENCE</scope>
    <source>
        <strain evidence="6">PLY182g</strain>
    </source>
</reference>
<dbReference type="InterPro" id="IPR017972">
    <property type="entry name" value="Cyt_P450_CS"/>
</dbReference>
<keyword evidence="5" id="KW-1133">Transmembrane helix</keyword>
<dbReference type="CDD" id="cd00302">
    <property type="entry name" value="cytochrome_P450"/>
    <property type="match status" value="1"/>
</dbReference>
<protein>
    <recommendedName>
        <fullName evidence="7">Cytochrome P450</fullName>
    </recommendedName>
</protein>
<accession>A0A7S0LNJ1</accession>
<dbReference type="GO" id="GO:0016705">
    <property type="term" value="F:oxidoreductase activity, acting on paired donors, with incorporation or reduction of molecular oxygen"/>
    <property type="evidence" value="ECO:0007669"/>
    <property type="project" value="InterPro"/>
</dbReference>
<dbReference type="EMBL" id="HBEY01039359">
    <property type="protein sequence ID" value="CAD8615369.1"/>
    <property type="molecule type" value="Transcribed_RNA"/>
</dbReference>
<keyword evidence="5" id="KW-0812">Transmembrane</keyword>
<organism evidence="6">
    <name type="scientific">Coccolithus braarudii</name>
    <dbReference type="NCBI Taxonomy" id="221442"/>
    <lineage>
        <taxon>Eukaryota</taxon>
        <taxon>Haptista</taxon>
        <taxon>Haptophyta</taxon>
        <taxon>Prymnesiophyceae</taxon>
        <taxon>Coccolithales</taxon>
        <taxon>Coccolithaceae</taxon>
        <taxon>Coccolithus</taxon>
    </lineage>
</organism>
<comment type="similarity">
    <text evidence="2 4">Belongs to the cytochrome P450 family.</text>
</comment>
<keyword evidence="5" id="KW-0472">Membrane</keyword>
<proteinExistence type="inferred from homology"/>
<dbReference type="PRINTS" id="PR00385">
    <property type="entry name" value="P450"/>
</dbReference>
<evidence type="ECO:0000313" key="6">
    <source>
        <dbReference type="EMBL" id="CAD8615369.1"/>
    </source>
</evidence>
<dbReference type="GO" id="GO:0005506">
    <property type="term" value="F:iron ion binding"/>
    <property type="evidence" value="ECO:0007669"/>
    <property type="project" value="InterPro"/>
</dbReference>
<sequence length="503" mass="54524">MWRASAHRVSVSSCRVPRADAESMFGIWLIFQVLVLLIALLAALVIFNLHSVRIPGPRHSLVSVLFGSFFDGTIPDISLRHRAVAQLQGQRKAFRLLKFFARPVVYLGGEIPAWFSDRKSDSDREALRLTIPKSILSLRMGPQWSEQRRLMAPIFSVSSLSGYLPLIHQSSEQLAASLLVQCEKVGSDRTLDVHPPLMSWSLDVIGKLAFGHDFGAVSSTAAGEKNAYHTAAEAILNGVVNRAVLRWLSRFNIRTMRACESGLAKYRAAAAKMIDDAARSPATNASQGNSFTARLAKAEGGKLSREHVLQEAIGVLLAGHETSSNTATWALYLLASNPDAQAACRAQAEGAIAARSLEELLSHELLLGCMYEALRLYPVVPVTLKMAPAGAHVAGVPLPKGTLVTPNKVLLGEDPSIFPEPSLFEPRRYARGEFGKHGERIAVFGAGPRACIGLRLAEAEVVSVLAHVLHAFVLEYDGDGKPAENLNITLSPANGMKIKLTPR</sequence>
<comment type="cofactor">
    <cofactor evidence="1 3">
        <name>heme</name>
        <dbReference type="ChEBI" id="CHEBI:30413"/>
    </cofactor>
</comment>
<dbReference type="AlphaFoldDB" id="A0A7S0LNJ1"/>
<dbReference type="GO" id="GO:0020037">
    <property type="term" value="F:heme binding"/>
    <property type="evidence" value="ECO:0007669"/>
    <property type="project" value="InterPro"/>
</dbReference>
<evidence type="ECO:0000256" key="2">
    <source>
        <dbReference type="ARBA" id="ARBA00010617"/>
    </source>
</evidence>
<dbReference type="InterPro" id="IPR050121">
    <property type="entry name" value="Cytochrome_P450_monoxygenase"/>
</dbReference>
<dbReference type="PRINTS" id="PR00463">
    <property type="entry name" value="EP450I"/>
</dbReference>
<keyword evidence="3 4" id="KW-0479">Metal-binding</keyword>
<dbReference type="InterPro" id="IPR036396">
    <property type="entry name" value="Cyt_P450_sf"/>
</dbReference>
<keyword evidence="4" id="KW-0503">Monooxygenase</keyword>
<dbReference type="Gene3D" id="1.10.630.10">
    <property type="entry name" value="Cytochrome P450"/>
    <property type="match status" value="1"/>
</dbReference>
<dbReference type="InterPro" id="IPR001128">
    <property type="entry name" value="Cyt_P450"/>
</dbReference>
<evidence type="ECO:0000256" key="3">
    <source>
        <dbReference type="PIRSR" id="PIRSR602401-1"/>
    </source>
</evidence>
<evidence type="ECO:0000256" key="5">
    <source>
        <dbReference type="SAM" id="Phobius"/>
    </source>
</evidence>
<feature type="binding site" description="axial binding residue" evidence="3">
    <location>
        <position position="451"/>
    </location>
    <ligand>
        <name>heme</name>
        <dbReference type="ChEBI" id="CHEBI:30413"/>
    </ligand>
    <ligandPart>
        <name>Fe</name>
        <dbReference type="ChEBI" id="CHEBI:18248"/>
    </ligandPart>
</feature>
<dbReference type="GO" id="GO:0004497">
    <property type="term" value="F:monooxygenase activity"/>
    <property type="evidence" value="ECO:0007669"/>
    <property type="project" value="UniProtKB-KW"/>
</dbReference>
<dbReference type="SUPFAM" id="SSF48264">
    <property type="entry name" value="Cytochrome P450"/>
    <property type="match status" value="1"/>
</dbReference>
<dbReference type="InterPro" id="IPR002401">
    <property type="entry name" value="Cyt_P450_E_grp-I"/>
</dbReference>
<evidence type="ECO:0008006" key="7">
    <source>
        <dbReference type="Google" id="ProtNLM"/>
    </source>
</evidence>
<gene>
    <name evidence="6" type="ORF">CPEL01642_LOCUS18750</name>
</gene>
<dbReference type="PROSITE" id="PS00086">
    <property type="entry name" value="CYTOCHROME_P450"/>
    <property type="match status" value="1"/>
</dbReference>
<dbReference type="Pfam" id="PF00067">
    <property type="entry name" value="p450"/>
    <property type="match status" value="1"/>
</dbReference>